<dbReference type="InterPro" id="IPR014001">
    <property type="entry name" value="Helicase_ATP-bd"/>
</dbReference>
<proteinExistence type="predicted"/>
<accession>A0ABS8YCC0</accession>
<gene>
    <name evidence="4" type="ORF">LQV63_04705</name>
</gene>
<dbReference type="InterPro" id="IPR049730">
    <property type="entry name" value="SNF2/RAD54-like_C"/>
</dbReference>
<comment type="caution">
    <text evidence="4">The sequence shown here is derived from an EMBL/GenBank/DDBJ whole genome shotgun (WGS) entry which is preliminary data.</text>
</comment>
<keyword evidence="5" id="KW-1185">Reference proteome</keyword>
<name>A0ABS8YCC0_9BACL</name>
<dbReference type="PROSITE" id="PS51192">
    <property type="entry name" value="HELICASE_ATP_BIND_1"/>
    <property type="match status" value="1"/>
</dbReference>
<dbReference type="InterPro" id="IPR001650">
    <property type="entry name" value="Helicase_C-like"/>
</dbReference>
<dbReference type="RefSeq" id="WP_233695835.1">
    <property type="nucleotide sequence ID" value="NZ_JAJNBZ010000002.1"/>
</dbReference>
<dbReference type="Pfam" id="PF00271">
    <property type="entry name" value="Helicase_C"/>
    <property type="match status" value="1"/>
</dbReference>
<dbReference type="SMART" id="SM00490">
    <property type="entry name" value="HELICc"/>
    <property type="match status" value="1"/>
</dbReference>
<evidence type="ECO:0000256" key="1">
    <source>
        <dbReference type="ARBA" id="ARBA00022801"/>
    </source>
</evidence>
<dbReference type="Gene3D" id="3.40.50.300">
    <property type="entry name" value="P-loop containing nucleotide triphosphate hydrolases"/>
    <property type="match status" value="1"/>
</dbReference>
<dbReference type="InterPro" id="IPR022138">
    <property type="entry name" value="DUF3670"/>
</dbReference>
<dbReference type="PANTHER" id="PTHR45629">
    <property type="entry name" value="SNF2/RAD54 FAMILY MEMBER"/>
    <property type="match status" value="1"/>
</dbReference>
<dbReference type="CDD" id="cd18012">
    <property type="entry name" value="DEXQc_arch_SWI2_SNF2"/>
    <property type="match status" value="1"/>
</dbReference>
<evidence type="ECO:0000259" key="2">
    <source>
        <dbReference type="PROSITE" id="PS51192"/>
    </source>
</evidence>
<keyword evidence="4" id="KW-0547">Nucleotide-binding</keyword>
<dbReference type="SUPFAM" id="SSF52540">
    <property type="entry name" value="P-loop containing nucleoside triphosphate hydrolases"/>
    <property type="match status" value="2"/>
</dbReference>
<dbReference type="InterPro" id="IPR027417">
    <property type="entry name" value="P-loop_NTPase"/>
</dbReference>
<dbReference type="Proteomes" id="UP001199916">
    <property type="component" value="Unassembled WGS sequence"/>
</dbReference>
<dbReference type="CDD" id="cd18793">
    <property type="entry name" value="SF2_C_SNF"/>
    <property type="match status" value="1"/>
</dbReference>
<dbReference type="Pfam" id="PF00176">
    <property type="entry name" value="SNF2-rel_dom"/>
    <property type="match status" value="1"/>
</dbReference>
<keyword evidence="1" id="KW-0378">Hydrolase</keyword>
<protein>
    <submittedName>
        <fullName evidence="4">DEAD/DEAH box helicase</fullName>
    </submittedName>
</protein>
<dbReference type="SMART" id="SM00487">
    <property type="entry name" value="DEXDc"/>
    <property type="match status" value="1"/>
</dbReference>
<dbReference type="PROSITE" id="PS51194">
    <property type="entry name" value="HELICASE_CTER"/>
    <property type="match status" value="1"/>
</dbReference>
<evidence type="ECO:0000259" key="3">
    <source>
        <dbReference type="PROSITE" id="PS51194"/>
    </source>
</evidence>
<evidence type="ECO:0000313" key="5">
    <source>
        <dbReference type="Proteomes" id="UP001199916"/>
    </source>
</evidence>
<dbReference type="GO" id="GO:0004386">
    <property type="term" value="F:helicase activity"/>
    <property type="evidence" value="ECO:0007669"/>
    <property type="project" value="UniProtKB-KW"/>
</dbReference>
<dbReference type="InterPro" id="IPR000330">
    <property type="entry name" value="SNF2_N"/>
</dbReference>
<keyword evidence="4" id="KW-0067">ATP-binding</keyword>
<dbReference type="Pfam" id="PF12419">
    <property type="entry name" value="DUF3670"/>
    <property type="match status" value="1"/>
</dbReference>
<keyword evidence="4" id="KW-0347">Helicase</keyword>
<dbReference type="PANTHER" id="PTHR45629:SF7">
    <property type="entry name" value="DNA EXCISION REPAIR PROTEIN ERCC-6-RELATED"/>
    <property type="match status" value="1"/>
</dbReference>
<organism evidence="4 5">
    <name type="scientific">Paenibacillus profundus</name>
    <dbReference type="NCBI Taxonomy" id="1173085"/>
    <lineage>
        <taxon>Bacteria</taxon>
        <taxon>Bacillati</taxon>
        <taxon>Bacillota</taxon>
        <taxon>Bacilli</taxon>
        <taxon>Bacillales</taxon>
        <taxon>Paenibacillaceae</taxon>
        <taxon>Paenibacillus</taxon>
    </lineage>
</organism>
<dbReference type="InterPro" id="IPR038718">
    <property type="entry name" value="SNF2-like_sf"/>
</dbReference>
<dbReference type="Gene3D" id="3.40.50.10810">
    <property type="entry name" value="Tandem AAA-ATPase domain"/>
    <property type="match status" value="1"/>
</dbReference>
<evidence type="ECO:0000313" key="4">
    <source>
        <dbReference type="EMBL" id="MCE5168612.1"/>
    </source>
</evidence>
<dbReference type="EMBL" id="JAJNBZ010000002">
    <property type="protein sequence ID" value="MCE5168612.1"/>
    <property type="molecule type" value="Genomic_DNA"/>
</dbReference>
<reference evidence="4 5" key="1">
    <citation type="submission" date="2021-11" db="EMBL/GenBank/DDBJ databases">
        <title>Draft genome sequence of Paenibacillus profundus YoMME, a new Gram-positive bacteria with exoelectrogenic properties.</title>
        <authorList>
            <person name="Hubenova Y."/>
            <person name="Hubenova E."/>
            <person name="Manasiev Y."/>
            <person name="Peykov S."/>
            <person name="Mitov M."/>
        </authorList>
    </citation>
    <scope>NUCLEOTIDE SEQUENCE [LARGE SCALE GENOMIC DNA]</scope>
    <source>
        <strain evidence="4 5">YoMME</strain>
    </source>
</reference>
<feature type="domain" description="Helicase ATP-binding" evidence="2">
    <location>
        <begin position="551"/>
        <end position="714"/>
    </location>
</feature>
<feature type="domain" description="Helicase C-terminal" evidence="3">
    <location>
        <begin position="839"/>
        <end position="1003"/>
    </location>
</feature>
<dbReference type="InterPro" id="IPR050496">
    <property type="entry name" value="SNF2_RAD54_helicase_repair"/>
</dbReference>
<sequence>MIERALSWMVEIRRRGDGSFFLFNTGLLRDIQALKHMLFAWHAPSFYGTMLRTEEDDRKEGIVVTASELLEMVTQPATARWAEVAQGGSLRIAAQSAKLYGKIVAEGRFQPSYTKWKQGSFGWDLLLTETEQTEWTDLHEQACLLGDDGAGLSDWFDGLMAELLQQRDVEYSVLWRKAVSARPELEALRLPVERSPWWDEQDWLNSIRWEQDDTPFRVVLRLDEPEEDRGPWSLHVLLQDKNDADHQLACKFDRIAGEAAREEARQAAKGIAEGVATAATGAAEVGAEGDMDHSDIQADEETEEQVSPVIGSFPELWLPFIGPRLKRDVDKLLQILPWLANDEGSSRMKTRLTETEAWQFLADGSLLLAEAGFHVVVPAWWQRVRQMKTRLKAKLTSSAGLSSVSMIGLEHMVQFDWKLAVGDLQLSEAEFRTLIEEDRRLVRLHGQWIQLNPEEVEQIRSMMKKVGSEGVTLGEVLELHLNAERARLEEELGEDALQRGNEMQLEMELNEQLQQLIGNLQHHSSVPQCEAPAALQGTLRAYQAEGYSWLMFMRRFGLGACLADDMGLGKTIQWIAYLLRVKEEAPAGGPSLLICPTSLIGNWQKELQRFAPQLRVRLHYGPTRIRGAGFLNEIGDADVVITTYTLALLDREQLRMTTWNSLCLDEAQNIKNPYAKQSVAIRKLNAQHRIALTGTPMENHLIELWSIMDFLNPGYLGTLSQFRRTYVNPIERTQDAEWTMLVQRLVQPFLLRRLKKDPEIQLHLPDKNESKVYVPLTAEQASVYEQTLQQLFGDLEQLGTMERRGRILAALTKLKQVCNHPGLLNKEAAARSGPERSGKLIRLLEMLAELRAENERSLIFTQYAETGRLLQSVLAKELGEKIPFLHGGVPKADRDSMVQHFQDDTLPENERPGVFILSLKAGGTGLNLTAANHVFHYDRWWNPAVENQASDRAYRIGQTRNVQVYKLIALGTLEERIDDMIEQKQALSEQIIGTGDKWITEMSTTELRELFALRSQWMD</sequence>